<evidence type="ECO:0000256" key="1">
    <source>
        <dbReference type="SAM" id="SignalP"/>
    </source>
</evidence>
<evidence type="ECO:0000313" key="2">
    <source>
        <dbReference type="EMBL" id="AZB25216.1"/>
    </source>
</evidence>
<dbReference type="RefSeq" id="WP_123870258.1">
    <property type="nucleotide sequence ID" value="NZ_CP033932.1"/>
</dbReference>
<reference evidence="3" key="1">
    <citation type="submission" date="2018-11" db="EMBL/GenBank/DDBJ databases">
        <title>Proposal to divide the Flavobacteriaceae and reorganize its genera based on Amino Acid Identity values calculated from whole genome sequences.</title>
        <authorList>
            <person name="Nicholson A.C."/>
            <person name="Gulvik C.A."/>
            <person name="Whitney A.M."/>
            <person name="Humrighouse B.W."/>
            <person name="Bell M."/>
            <person name="Holmes B."/>
            <person name="Steigerwalt A.G."/>
            <person name="Villarma A."/>
            <person name="Sheth M."/>
            <person name="Batra D."/>
            <person name="Pryor J."/>
            <person name="Bernardet J.-F."/>
            <person name="Hugo C."/>
            <person name="Kampfer P."/>
            <person name="Newman J."/>
            <person name="McQuiston J.R."/>
        </authorList>
    </citation>
    <scope>NUCLEOTIDE SEQUENCE [LARGE SCALE GENOMIC DNA]</scope>
    <source>
        <strain evidence="3">G0229</strain>
    </source>
</reference>
<proteinExistence type="predicted"/>
<name>A0A3G6TEV0_9FLAO</name>
<dbReference type="KEGG" id="cben:EG339_11815"/>
<accession>A0A3G6TEV0</accession>
<dbReference type="GeneID" id="99065495"/>
<feature type="signal peptide" evidence="1">
    <location>
        <begin position="1"/>
        <end position="19"/>
    </location>
</feature>
<dbReference type="EMBL" id="CP033932">
    <property type="protein sequence ID" value="AZB25216.1"/>
    <property type="molecule type" value="Genomic_DNA"/>
</dbReference>
<keyword evidence="1" id="KW-0732">Signal</keyword>
<protein>
    <recommendedName>
        <fullName evidence="4">DUF4252 domain-containing protein</fullName>
    </recommendedName>
</protein>
<evidence type="ECO:0008006" key="4">
    <source>
        <dbReference type="Google" id="ProtNLM"/>
    </source>
</evidence>
<dbReference type="Proteomes" id="UP000271193">
    <property type="component" value="Chromosome"/>
</dbReference>
<gene>
    <name evidence="2" type="ORF">EG339_11815</name>
</gene>
<organism evidence="2 3">
    <name type="scientific">Chryseobacterium bernardetii</name>
    <dbReference type="NCBI Taxonomy" id="1241978"/>
    <lineage>
        <taxon>Bacteria</taxon>
        <taxon>Pseudomonadati</taxon>
        <taxon>Bacteroidota</taxon>
        <taxon>Flavobacteriia</taxon>
        <taxon>Flavobacteriales</taxon>
        <taxon>Weeksellaceae</taxon>
        <taxon>Chryseobacterium group</taxon>
        <taxon>Chryseobacterium</taxon>
    </lineage>
</organism>
<evidence type="ECO:0000313" key="3">
    <source>
        <dbReference type="Proteomes" id="UP000271193"/>
    </source>
</evidence>
<sequence length="194" mass="22841">MKIKVWALLLIVPIFSLKAQNKNKTHDYLNIPDPIKLNLKEYNLVWSSHPNDNYFKQEYLSSDEDIDKYNSMVLIEFIKGDFNLKDVIDQKVAELQEIKKSNPIVNYEIFESNNGEYILDFLVSKNSKDGQKILIAERNIYRYILIKNKGVLLFALSERGYEKNMEDFFKDLKANSFKLVEFVGIYKLPDIEIK</sequence>
<dbReference type="AlphaFoldDB" id="A0A3G6TEV0"/>
<feature type="chain" id="PRO_5018310673" description="DUF4252 domain-containing protein" evidence="1">
    <location>
        <begin position="20"/>
        <end position="194"/>
    </location>
</feature>
<keyword evidence="3" id="KW-1185">Reference proteome</keyword>